<keyword evidence="4 8" id="KW-1003">Cell membrane</keyword>
<dbReference type="InterPro" id="IPR052017">
    <property type="entry name" value="TSUP"/>
</dbReference>
<protein>
    <recommendedName>
        <fullName evidence="8">Probable membrane transporter protein</fullName>
    </recommendedName>
</protein>
<feature type="transmembrane region" description="Helical" evidence="8">
    <location>
        <begin position="21"/>
        <end position="54"/>
    </location>
</feature>
<dbReference type="Proteomes" id="UP000254573">
    <property type="component" value="Unassembled WGS sequence"/>
</dbReference>
<reference evidence="10 12" key="2">
    <citation type="submission" date="2019-08" db="EMBL/GenBank/DDBJ databases">
        <authorList>
            <person name="Peeters C."/>
        </authorList>
    </citation>
    <scope>NUCLEOTIDE SEQUENCE [LARGE SCALE GENOMIC DNA]</scope>
    <source>
        <strain evidence="10 12">LMG 31119</strain>
    </source>
</reference>
<accession>A0A378YFS5</accession>
<comment type="subcellular location">
    <subcellularLocation>
        <location evidence="1 8">Cell membrane</location>
        <topology evidence="1 8">Multi-pass membrane protein</topology>
    </subcellularLocation>
</comment>
<feature type="transmembrane region" description="Helical" evidence="8">
    <location>
        <begin position="114"/>
        <end position="137"/>
    </location>
</feature>
<dbReference type="STRING" id="93220.A6P55_01080"/>
<evidence type="ECO:0000256" key="8">
    <source>
        <dbReference type="RuleBase" id="RU363041"/>
    </source>
</evidence>
<feature type="transmembrane region" description="Helical" evidence="8">
    <location>
        <begin position="185"/>
        <end position="205"/>
    </location>
</feature>
<dbReference type="AlphaFoldDB" id="A0A378YFS5"/>
<evidence type="ECO:0000313" key="12">
    <source>
        <dbReference type="Proteomes" id="UP000361468"/>
    </source>
</evidence>
<dbReference type="EMBL" id="CABPSO010000007">
    <property type="protein sequence ID" value="VVE67033.1"/>
    <property type="molecule type" value="Genomic_DNA"/>
</dbReference>
<dbReference type="PANTHER" id="PTHR30269">
    <property type="entry name" value="TRANSMEMBRANE PROTEIN YFCA"/>
    <property type="match status" value="1"/>
</dbReference>
<evidence type="ECO:0000313" key="9">
    <source>
        <dbReference type="EMBL" id="SUA75400.1"/>
    </source>
</evidence>
<dbReference type="EMBL" id="UGSG01000001">
    <property type="protein sequence ID" value="SUA75400.1"/>
    <property type="molecule type" value="Genomic_DNA"/>
</dbReference>
<evidence type="ECO:0000256" key="5">
    <source>
        <dbReference type="ARBA" id="ARBA00022692"/>
    </source>
</evidence>
<feature type="transmembrane region" description="Helical" evidence="8">
    <location>
        <begin position="149"/>
        <end position="173"/>
    </location>
</feature>
<evidence type="ECO:0000256" key="6">
    <source>
        <dbReference type="ARBA" id="ARBA00022989"/>
    </source>
</evidence>
<dbReference type="GO" id="GO:0005886">
    <property type="term" value="C:plasma membrane"/>
    <property type="evidence" value="ECO:0007669"/>
    <property type="project" value="UniProtKB-SubCell"/>
</dbReference>
<dbReference type="InterPro" id="IPR002781">
    <property type="entry name" value="TM_pro_TauE-like"/>
</dbReference>
<feature type="transmembrane region" description="Helical" evidence="8">
    <location>
        <begin position="89"/>
        <end position="108"/>
    </location>
</feature>
<dbReference type="PANTHER" id="PTHR30269:SF32">
    <property type="entry name" value="MEMBRANE TRANSPORTER PROTEIN-RELATED"/>
    <property type="match status" value="1"/>
</dbReference>
<evidence type="ECO:0000256" key="3">
    <source>
        <dbReference type="ARBA" id="ARBA00022448"/>
    </source>
</evidence>
<dbReference type="Pfam" id="PF01925">
    <property type="entry name" value="TauE"/>
    <property type="match status" value="1"/>
</dbReference>
<name>A0A378YFS5_9BURK</name>
<feature type="transmembrane region" description="Helical" evidence="8">
    <location>
        <begin position="243"/>
        <end position="261"/>
    </location>
</feature>
<sequence length="265" mass="27068">MRDADTGAMTTIQHMTHLIPVLSLGLVTFLLAGFVKGVIGLGLPTVAVGLLGLAMPTAEAAALLIVPSLVTNVWQLLAGPRFAALAGRLWPMLLGICVGTWAGSGWLANGGNVAGMALGVALLVYAALGLAAVRLHVPGHWSRATTGALGGGIGAITGLVTAATGVFVIPAVPFLQALDLDRDDLVQALGLSFTVSTLALAAGLAHDGIFHGHAIGVSLLALVPALGGMFLGQWVRTRVSAPVFRRCFFVGLAMLGAELVIQHIR</sequence>
<keyword evidence="3" id="KW-0813">Transport</keyword>
<dbReference type="Proteomes" id="UP000361468">
    <property type="component" value="Unassembled WGS sequence"/>
</dbReference>
<keyword evidence="12" id="KW-1185">Reference proteome</keyword>
<proteinExistence type="inferred from homology"/>
<evidence type="ECO:0000256" key="7">
    <source>
        <dbReference type="ARBA" id="ARBA00023136"/>
    </source>
</evidence>
<keyword evidence="7 8" id="KW-0472">Membrane</keyword>
<gene>
    <name evidence="9" type="ORF">NCTC13160_00815</name>
    <name evidence="10" type="ORF">PPN31119_02446</name>
</gene>
<evidence type="ECO:0000256" key="4">
    <source>
        <dbReference type="ARBA" id="ARBA00022475"/>
    </source>
</evidence>
<organism evidence="9 11">
    <name type="scientific">Pandoraea pnomenusa</name>
    <dbReference type="NCBI Taxonomy" id="93220"/>
    <lineage>
        <taxon>Bacteria</taxon>
        <taxon>Pseudomonadati</taxon>
        <taxon>Pseudomonadota</taxon>
        <taxon>Betaproteobacteria</taxon>
        <taxon>Burkholderiales</taxon>
        <taxon>Burkholderiaceae</taxon>
        <taxon>Pandoraea</taxon>
    </lineage>
</organism>
<evidence type="ECO:0000313" key="11">
    <source>
        <dbReference type="Proteomes" id="UP000254573"/>
    </source>
</evidence>
<evidence type="ECO:0000256" key="2">
    <source>
        <dbReference type="ARBA" id="ARBA00009142"/>
    </source>
</evidence>
<feature type="transmembrane region" description="Helical" evidence="8">
    <location>
        <begin position="212"/>
        <end position="231"/>
    </location>
</feature>
<evidence type="ECO:0000256" key="1">
    <source>
        <dbReference type="ARBA" id="ARBA00004651"/>
    </source>
</evidence>
<reference evidence="9 11" key="1">
    <citation type="submission" date="2018-06" db="EMBL/GenBank/DDBJ databases">
        <authorList>
            <consortium name="Pathogen Informatics"/>
            <person name="Doyle S."/>
        </authorList>
    </citation>
    <scope>NUCLEOTIDE SEQUENCE [LARGE SCALE GENOMIC DNA]</scope>
    <source>
        <strain evidence="9 11">NCTC13160</strain>
    </source>
</reference>
<evidence type="ECO:0000313" key="10">
    <source>
        <dbReference type="EMBL" id="VVE67033.1"/>
    </source>
</evidence>
<keyword evidence="6 8" id="KW-1133">Transmembrane helix</keyword>
<comment type="similarity">
    <text evidence="2 8">Belongs to the 4-toluene sulfonate uptake permease (TSUP) (TC 2.A.102) family.</text>
</comment>
<keyword evidence="5 8" id="KW-0812">Transmembrane</keyword>